<dbReference type="InterPro" id="IPR019554">
    <property type="entry name" value="Soluble_ligand-bd"/>
</dbReference>
<dbReference type="Pfam" id="PF10531">
    <property type="entry name" value="SLBB"/>
    <property type="match status" value="4"/>
</dbReference>
<dbReference type="PANTHER" id="PTHR33619:SF3">
    <property type="entry name" value="POLYSACCHARIDE EXPORT PROTEIN GFCE-RELATED"/>
    <property type="match status" value="1"/>
</dbReference>
<evidence type="ECO:0000256" key="14">
    <source>
        <dbReference type="ARBA" id="ARBA00023288"/>
    </source>
</evidence>
<feature type="domain" description="SLBB" evidence="20">
    <location>
        <begin position="276"/>
        <end position="353"/>
    </location>
</feature>
<evidence type="ECO:0000313" key="23">
    <source>
        <dbReference type="Proteomes" id="UP000254424"/>
    </source>
</evidence>
<dbReference type="GO" id="GO:0015288">
    <property type="term" value="F:porin activity"/>
    <property type="evidence" value="ECO:0007669"/>
    <property type="project" value="UniProtKB-KW"/>
</dbReference>
<feature type="signal peptide" evidence="17">
    <location>
        <begin position="1"/>
        <end position="20"/>
    </location>
</feature>
<keyword evidence="8" id="KW-0625">Polysaccharide transport</keyword>
<evidence type="ECO:0000256" key="7">
    <source>
        <dbReference type="ARBA" id="ARBA00022729"/>
    </source>
</evidence>
<feature type="compositionally biased region" description="Basic and acidic residues" evidence="15">
    <location>
        <begin position="80"/>
        <end position="96"/>
    </location>
</feature>
<reference evidence="21 24" key="2">
    <citation type="submission" date="2020-04" db="EMBL/GenBank/DDBJ databases">
        <authorList>
            <person name="Hitch T.C.A."/>
            <person name="Wylensek D."/>
            <person name="Clavel T."/>
        </authorList>
    </citation>
    <scope>NUCLEOTIDE SEQUENCE [LARGE SCALE GENOMIC DNA]</scope>
    <source>
        <strain evidence="21 24">WCA3-601-WT-5E</strain>
    </source>
</reference>
<keyword evidence="16" id="KW-1133">Transmembrane helix</keyword>
<organism evidence="22 23">
    <name type="scientific">Bacteroides eggerthii</name>
    <dbReference type="NCBI Taxonomy" id="28111"/>
    <lineage>
        <taxon>Bacteria</taxon>
        <taxon>Pseudomonadati</taxon>
        <taxon>Bacteroidota</taxon>
        <taxon>Bacteroidia</taxon>
        <taxon>Bacteroidales</taxon>
        <taxon>Bacteroidaceae</taxon>
        <taxon>Bacteroides</taxon>
    </lineage>
</organism>
<sequence length="854" mass="95219">MRRFILLCLLMFTVSSVVFAQRMTDEQVIQYVQEAQQAGKSQQQMSIELMKRGVTKEQIQRIQSEYSGKANVTTGTGGEKAADSRLRTPKKYENKNKNISQENSTLENSNSKKQTIKGLRAKNDQQRDEKEMEQEFGWDGNEQTDYLEYDNFLGKEKKEKKEDPTQQIFGHNIFDNENLTFEPNINVATPNNYRLGAGDEVIIDVWGVSQKTIREIISPEGTVQIENLGPVYLSGKTVKEANNYLKNEFAKIYAGVTGETPNTQIKLTLGEIRSIQVNVMGEVVVPGTYTLSSFASVFHALYWAGGVNKIGSLRSIKVIRDGETVADVDIYDFIMEGRLKDDIRLQDGDVILVNPYQTLVQILGKVKRPMYYEMKPTETIATLLKYAGGFTGDAYKKAIRLVRKSGREHQIFNIDEMDYSVFRVEDGDVLTVDSVLDRFENRVEVRGAVYREGLYQLSGEVNTVKQLIKKAEGVRGDAFLNRAVISREYDDLTREMIAIDLKGLLNGVVADIPLQKNDILFIPSVQDLREETTVAIHGEVADPGTYLYADKMTVEDLILQAGGLLEAAATTRVEVSRRVKDPKSTVFSGTIGQNFSFDLKDGLLVGEGSGSFHLEPFDEVYIRKSPAYHRQQTVTVAGEVLFSGNYALSKKNERLSDLITKAGGISSDAYAKGARLLRKMSEEELRRKEDVLRMAQMTSGGDSISVKKLDLSDTYSVGINLEKALQNPGSDYDMVLREGDMLYVPEYVSTVKISGAVMYPNTVLYKAGEGWKYYVNQAGGFGNDARKRRAYVVHMNGTVSRLKSGGAKEIEPGCEIIVPSKDPKKKMSPAEIIGMGTSAASLATMIATLVNLFK</sequence>
<evidence type="ECO:0000256" key="16">
    <source>
        <dbReference type="SAM" id="Phobius"/>
    </source>
</evidence>
<dbReference type="GO" id="GO:0046930">
    <property type="term" value="C:pore complex"/>
    <property type="evidence" value="ECO:0007669"/>
    <property type="project" value="UniProtKB-KW"/>
</dbReference>
<keyword evidence="10" id="KW-0626">Porin</keyword>
<dbReference type="GO" id="GO:0006811">
    <property type="term" value="P:monoatomic ion transport"/>
    <property type="evidence" value="ECO:0007669"/>
    <property type="project" value="UniProtKB-KW"/>
</dbReference>
<reference evidence="22 23" key="1">
    <citation type="submission" date="2018-06" db="EMBL/GenBank/DDBJ databases">
        <authorList>
            <consortium name="Pathogen Informatics"/>
            <person name="Doyle S."/>
        </authorList>
    </citation>
    <scope>NUCLEOTIDE SEQUENCE [LARGE SCALE GENOMIC DNA]</scope>
    <source>
        <strain evidence="22 23">NCTC11155</strain>
    </source>
</reference>
<dbReference type="InterPro" id="IPR049712">
    <property type="entry name" value="Poly_export"/>
</dbReference>
<keyword evidence="9" id="KW-0406">Ion transport</keyword>
<dbReference type="STRING" id="483216.BACEGG_02288"/>
<evidence type="ECO:0000256" key="17">
    <source>
        <dbReference type="SAM" id="SignalP"/>
    </source>
</evidence>
<feature type="transmembrane region" description="Helical" evidence="16">
    <location>
        <begin position="832"/>
        <end position="853"/>
    </location>
</feature>
<evidence type="ECO:0000256" key="12">
    <source>
        <dbReference type="ARBA" id="ARBA00023139"/>
    </source>
</evidence>
<dbReference type="AlphaFoldDB" id="A0A380YM20"/>
<evidence type="ECO:0000256" key="6">
    <source>
        <dbReference type="ARBA" id="ARBA00022692"/>
    </source>
</evidence>
<evidence type="ECO:0000256" key="10">
    <source>
        <dbReference type="ARBA" id="ARBA00023114"/>
    </source>
</evidence>
<feature type="domain" description="Soluble ligand binding" evidence="19">
    <location>
        <begin position="534"/>
        <end position="585"/>
    </location>
</feature>
<protein>
    <submittedName>
        <fullName evidence="21">Capsule biosynthesis protein</fullName>
    </submittedName>
    <submittedName>
        <fullName evidence="22">Polysaccharide export protein</fullName>
    </submittedName>
</protein>
<dbReference type="Gene3D" id="3.10.560.10">
    <property type="entry name" value="Outer membrane lipoprotein wza domain like"/>
    <property type="match status" value="6"/>
</dbReference>
<feature type="domain" description="Soluble ligand binding" evidence="19">
    <location>
        <begin position="360"/>
        <end position="407"/>
    </location>
</feature>
<dbReference type="Proteomes" id="UP000520291">
    <property type="component" value="Unassembled WGS sequence"/>
</dbReference>
<keyword evidence="13" id="KW-0998">Cell outer membrane</keyword>
<proteinExistence type="inferred from homology"/>
<evidence type="ECO:0000256" key="5">
    <source>
        <dbReference type="ARBA" id="ARBA00022597"/>
    </source>
</evidence>
<keyword evidence="6 16" id="KW-0812">Transmembrane</keyword>
<dbReference type="RefSeq" id="WP_039953262.1">
    <property type="nucleotide sequence ID" value="NZ_CABKNQ010000018.1"/>
</dbReference>
<feature type="chain" id="PRO_5036072375" evidence="17">
    <location>
        <begin position="21"/>
        <end position="854"/>
    </location>
</feature>
<evidence type="ECO:0000259" key="18">
    <source>
        <dbReference type="Pfam" id="PF02563"/>
    </source>
</evidence>
<evidence type="ECO:0000256" key="9">
    <source>
        <dbReference type="ARBA" id="ARBA00023065"/>
    </source>
</evidence>
<dbReference type="InterPro" id="IPR003715">
    <property type="entry name" value="Poly_export_N"/>
</dbReference>
<evidence type="ECO:0000256" key="4">
    <source>
        <dbReference type="ARBA" id="ARBA00022452"/>
    </source>
</evidence>
<feature type="compositionally biased region" description="Polar residues" evidence="15">
    <location>
        <begin position="97"/>
        <end position="113"/>
    </location>
</feature>
<evidence type="ECO:0000259" key="19">
    <source>
        <dbReference type="Pfam" id="PF10531"/>
    </source>
</evidence>
<keyword evidence="14" id="KW-0449">Lipoprotein</keyword>
<feature type="domain" description="Soluble ligand binding" evidence="19">
    <location>
        <begin position="751"/>
        <end position="799"/>
    </location>
</feature>
<dbReference type="PANTHER" id="PTHR33619">
    <property type="entry name" value="POLYSACCHARIDE EXPORT PROTEIN GFCE-RELATED"/>
    <property type="match status" value="1"/>
</dbReference>
<name>A0A380YM20_9BACE</name>
<keyword evidence="7 17" id="KW-0732">Signal</keyword>
<accession>A0A380YM20</accession>
<dbReference type="Proteomes" id="UP000254424">
    <property type="component" value="Unassembled WGS sequence"/>
</dbReference>
<dbReference type="GO" id="GO:0015159">
    <property type="term" value="F:polysaccharide transmembrane transporter activity"/>
    <property type="evidence" value="ECO:0007669"/>
    <property type="project" value="InterPro"/>
</dbReference>
<feature type="compositionally biased region" description="Basic and acidic residues" evidence="15">
    <location>
        <begin position="121"/>
        <end position="130"/>
    </location>
</feature>
<dbReference type="InterPro" id="IPR054765">
    <property type="entry name" value="SLBB_dom"/>
</dbReference>
<feature type="region of interest" description="Disordered" evidence="15">
    <location>
        <begin position="66"/>
        <end position="140"/>
    </location>
</feature>
<keyword evidence="12" id="KW-0564">Palmitate</keyword>
<evidence type="ECO:0000256" key="15">
    <source>
        <dbReference type="SAM" id="MobiDB-lite"/>
    </source>
</evidence>
<dbReference type="EMBL" id="JABAGL010000003">
    <property type="protein sequence ID" value="NME84988.1"/>
    <property type="molecule type" value="Genomic_DNA"/>
</dbReference>
<evidence type="ECO:0000259" key="20">
    <source>
        <dbReference type="Pfam" id="PF22461"/>
    </source>
</evidence>
<dbReference type="EMBL" id="UFSX01000001">
    <property type="protein sequence ID" value="SUV29553.1"/>
    <property type="molecule type" value="Genomic_DNA"/>
</dbReference>
<dbReference type="GeneID" id="93071444"/>
<evidence type="ECO:0000256" key="3">
    <source>
        <dbReference type="ARBA" id="ARBA00022448"/>
    </source>
</evidence>
<comment type="similarity">
    <text evidence="2">Belongs to the BexD/CtrA/VexA family.</text>
</comment>
<evidence type="ECO:0000256" key="2">
    <source>
        <dbReference type="ARBA" id="ARBA00009450"/>
    </source>
</evidence>
<feature type="domain" description="Polysaccharide export protein N-terminal" evidence="18">
    <location>
        <begin position="188"/>
        <end position="253"/>
    </location>
</feature>
<keyword evidence="4" id="KW-1134">Transmembrane beta strand</keyword>
<evidence type="ECO:0000256" key="1">
    <source>
        <dbReference type="ARBA" id="ARBA00004571"/>
    </source>
</evidence>
<evidence type="ECO:0000256" key="8">
    <source>
        <dbReference type="ARBA" id="ARBA00023047"/>
    </source>
</evidence>
<evidence type="ECO:0000313" key="21">
    <source>
        <dbReference type="EMBL" id="NME84988.1"/>
    </source>
</evidence>
<evidence type="ECO:0000256" key="11">
    <source>
        <dbReference type="ARBA" id="ARBA00023136"/>
    </source>
</evidence>
<evidence type="ECO:0000256" key="13">
    <source>
        <dbReference type="ARBA" id="ARBA00023237"/>
    </source>
</evidence>
<gene>
    <name evidence="22" type="primary">kpsD</name>
    <name evidence="21" type="ORF">HF841_02950</name>
    <name evidence="22" type="ORF">NCTC11155_01540</name>
</gene>
<evidence type="ECO:0000313" key="22">
    <source>
        <dbReference type="EMBL" id="SUV29553.1"/>
    </source>
</evidence>
<dbReference type="Pfam" id="PF02563">
    <property type="entry name" value="Poly_export"/>
    <property type="match status" value="1"/>
</dbReference>
<dbReference type="Pfam" id="PF22461">
    <property type="entry name" value="SLBB_2"/>
    <property type="match status" value="1"/>
</dbReference>
<dbReference type="GO" id="GO:0009279">
    <property type="term" value="C:cell outer membrane"/>
    <property type="evidence" value="ECO:0007669"/>
    <property type="project" value="UniProtKB-SubCell"/>
</dbReference>
<comment type="subcellular location">
    <subcellularLocation>
        <location evidence="1">Cell outer membrane</location>
        <topology evidence="1">Multi-pass membrane protein</topology>
    </subcellularLocation>
</comment>
<feature type="domain" description="Soluble ligand binding" evidence="19">
    <location>
        <begin position="634"/>
        <end position="681"/>
    </location>
</feature>
<keyword evidence="5" id="KW-0762">Sugar transport</keyword>
<keyword evidence="11 16" id="KW-0472">Membrane</keyword>
<evidence type="ECO:0000313" key="24">
    <source>
        <dbReference type="Proteomes" id="UP000520291"/>
    </source>
</evidence>
<keyword evidence="3" id="KW-0813">Transport</keyword>